<evidence type="ECO:0008006" key="4">
    <source>
        <dbReference type="Google" id="ProtNLM"/>
    </source>
</evidence>
<evidence type="ECO:0000256" key="1">
    <source>
        <dbReference type="SAM" id="MobiDB-lite"/>
    </source>
</evidence>
<evidence type="ECO:0000313" key="3">
    <source>
        <dbReference type="Proteomes" id="UP000053562"/>
    </source>
</evidence>
<dbReference type="Proteomes" id="UP000053562">
    <property type="component" value="Unassembled WGS sequence"/>
</dbReference>
<protein>
    <recommendedName>
        <fullName evidence="4">VIR protein</fullName>
    </recommendedName>
</protein>
<organism evidence="2 3">
    <name type="scientific">Plasmodium vivax India VII</name>
    <dbReference type="NCBI Taxonomy" id="1077284"/>
    <lineage>
        <taxon>Eukaryota</taxon>
        <taxon>Sar</taxon>
        <taxon>Alveolata</taxon>
        <taxon>Apicomplexa</taxon>
        <taxon>Aconoidasida</taxon>
        <taxon>Haemosporida</taxon>
        <taxon>Plasmodiidae</taxon>
        <taxon>Plasmodium</taxon>
        <taxon>Plasmodium (Plasmodium)</taxon>
    </lineage>
</organism>
<name>A0A0J9S2R9_PLAVI</name>
<evidence type="ECO:0000313" key="2">
    <source>
        <dbReference type="EMBL" id="KMZ77039.1"/>
    </source>
</evidence>
<accession>A0A0J9S2R9</accession>
<feature type="region of interest" description="Disordered" evidence="1">
    <location>
        <begin position="99"/>
        <end position="146"/>
    </location>
</feature>
<reference evidence="2 3" key="1">
    <citation type="submission" date="2011-08" db="EMBL/GenBank/DDBJ databases">
        <title>The Genome Sequence of Plasmodium vivax India VII.</title>
        <authorList>
            <consortium name="The Broad Institute Genome Sequencing Platform"/>
            <consortium name="The Broad Institute Genome Sequencing Center for Infectious Disease"/>
            <person name="Neafsey D."/>
            <person name="Carlton J."/>
            <person name="Barnwell J."/>
            <person name="Collins W."/>
            <person name="Escalante A."/>
            <person name="Mullikin J."/>
            <person name="Saul A."/>
            <person name="Guigo R."/>
            <person name="Camara F."/>
            <person name="Young S.K."/>
            <person name="Zeng Q."/>
            <person name="Gargeya S."/>
            <person name="Fitzgerald M."/>
            <person name="Haas B."/>
            <person name="Abouelleil A."/>
            <person name="Alvarado L."/>
            <person name="Arachchi H.M."/>
            <person name="Berlin A."/>
            <person name="Brown A."/>
            <person name="Chapman S.B."/>
            <person name="Chen Z."/>
            <person name="Dunbar C."/>
            <person name="Freedman E."/>
            <person name="Gearin G."/>
            <person name="Gellesch M."/>
            <person name="Goldberg J."/>
            <person name="Griggs A."/>
            <person name="Gujja S."/>
            <person name="Heiman D."/>
            <person name="Howarth C."/>
            <person name="Larson L."/>
            <person name="Lui A."/>
            <person name="MacDonald P.J.P."/>
            <person name="Montmayeur A."/>
            <person name="Murphy C."/>
            <person name="Neiman D."/>
            <person name="Pearson M."/>
            <person name="Priest M."/>
            <person name="Roberts A."/>
            <person name="Saif S."/>
            <person name="Shea T."/>
            <person name="Shenoy N."/>
            <person name="Sisk P."/>
            <person name="Stolte C."/>
            <person name="Sykes S."/>
            <person name="Wortman J."/>
            <person name="Nusbaum C."/>
            <person name="Birren B."/>
        </authorList>
    </citation>
    <scope>NUCLEOTIDE SEQUENCE [LARGE SCALE GENOMIC DNA]</scope>
    <source>
        <strain evidence="2 3">India VII</strain>
    </source>
</reference>
<proteinExistence type="predicted"/>
<gene>
    <name evidence="2" type="ORF">PVIIG_06558</name>
</gene>
<sequence>MVYINDVTYEKVKYLYNLYEKYDEYKHKNFGSNYTEKCNTLGQAMNNHNMIIQYYQEDEDLVRKSLIVKRLIEELTLHLPKGCKYTIRELKKSNLEIKDEKEKQRQAEEAKQAMLRKKQEEEAQQEMLRREREEREREEMLRTQREQREGIKSVLVQDGDISGTLRGFGTTENEVLSSRPHVPEERLPENPISSREQPYLEGNIYTDSHASSLELLGRKKGELDQLDVGIHESENTDVHQIVRPGTTGSITDTISGFIRDVEPGPVLGVSGGMGVLFLLFKVLKVL</sequence>
<dbReference type="EMBL" id="KQ234528">
    <property type="protein sequence ID" value="KMZ77039.1"/>
    <property type="molecule type" value="Genomic_DNA"/>
</dbReference>
<feature type="region of interest" description="Disordered" evidence="1">
    <location>
        <begin position="162"/>
        <end position="195"/>
    </location>
</feature>
<dbReference type="AlphaFoldDB" id="A0A0J9S2R9"/>